<dbReference type="EnsemblBacteria" id="BAC92241">
    <property type="protein sequence ID" value="BAC92241"/>
    <property type="gene ID" value="BAC92241"/>
</dbReference>
<evidence type="ECO:0000313" key="3">
    <source>
        <dbReference type="Proteomes" id="UP000000557"/>
    </source>
</evidence>
<dbReference type="Gene3D" id="3.40.50.2000">
    <property type="entry name" value="Glycogen Phosphorylase B"/>
    <property type="match status" value="2"/>
</dbReference>
<dbReference type="AlphaFoldDB" id="Q7NDD5"/>
<dbReference type="OrthoDB" id="9768685at2"/>
<dbReference type="EMBL" id="BA000045">
    <property type="protein sequence ID" value="BAC92241.1"/>
    <property type="molecule type" value="Genomic_DNA"/>
</dbReference>
<dbReference type="SUPFAM" id="SSF53756">
    <property type="entry name" value="UDP-Glycosyltransferase/glycogen phosphorylase"/>
    <property type="match status" value="1"/>
</dbReference>
<proteinExistence type="predicted"/>
<dbReference type="PANTHER" id="PTHR12526:SF626">
    <property type="entry name" value="GLL4300 PROTEIN"/>
    <property type="match status" value="1"/>
</dbReference>
<evidence type="ECO:0000256" key="1">
    <source>
        <dbReference type="SAM" id="Coils"/>
    </source>
</evidence>
<dbReference type="STRING" id="251221.gene:10761819"/>
<protein>
    <submittedName>
        <fullName evidence="2">Gll4300 protein</fullName>
    </submittedName>
</protein>
<keyword evidence="3" id="KW-1185">Reference proteome</keyword>
<feature type="coiled-coil region" evidence="1">
    <location>
        <begin position="485"/>
        <end position="516"/>
    </location>
</feature>
<dbReference type="PhylomeDB" id="Q7NDD5"/>
<dbReference type="CDD" id="cd03825">
    <property type="entry name" value="GT4_WcaC-like"/>
    <property type="match status" value="1"/>
</dbReference>
<accession>Q7NDD5</accession>
<dbReference type="HOGENOM" id="CLU_009583_28_2_3"/>
<reference evidence="2 3" key="1">
    <citation type="journal article" date="2003" name="DNA Res.">
        <title>Complete genome structure of Gloeobacter violaceus PCC 7421, a cyanobacterium that lacks thylakoids.</title>
        <authorList>
            <person name="Nakamura Y."/>
            <person name="Kaneko T."/>
            <person name="Sato S."/>
            <person name="Mimuro M."/>
            <person name="Miyashita H."/>
            <person name="Tsuchiya T."/>
            <person name="Sasamoto S."/>
            <person name="Watanabe A."/>
            <person name="Kawashima K."/>
            <person name="Kishida Y."/>
            <person name="Kiyokawa C."/>
            <person name="Kohara M."/>
            <person name="Matsumoto M."/>
            <person name="Matsuno A."/>
            <person name="Nakazaki N."/>
            <person name="Shimpo S."/>
            <person name="Takeuchi C."/>
            <person name="Yamada M."/>
            <person name="Tabata S."/>
        </authorList>
    </citation>
    <scope>NUCLEOTIDE SEQUENCE [LARGE SCALE GENOMIC DNA]</scope>
    <source>
        <strain evidence="3">ATCC 29082 / PCC 7421</strain>
    </source>
</reference>
<sequence length="587" mass="65833">MVAAQETFETDMANTPPQIIAGDTLRVASLSTWDLQGGAARAAYRLHRGLLQLGQDATLHVRIRHSDDPSTRAVLPIEASAQLETLDDLARVQAYYIDHNRTDLSNTIFTLPYPAVDLSSVAAITSADILHLHWVARWQSPVTLSKLVEAHRKPVFWTLHDMWAFTGGCHFSAGCEGYREYCRNCPQLQDDPYQLPAMLLQDKIDFLDGKNFVVVAPSRWLADCARASTFFAHSRIEVIPYALDTAIFAPVAKPEAKLALGLEAHSQVILFGAHNCTERRKGFSEMIAALRLFLKQPQFHERIKNQTLRLWCFGYIGSLDLADLPVVHLGEIRSDEELRRIYAAADLFCLPSLEDNLPNTLLEAMACATAVIAFAAGGTLDVLQDRVHGRLVPVGDVQALARTIGECLQDPQLAEYGRQGRRLIEAHYAGTTEAARYLELYRDVLLDQPRSVLQTATAARDAAIQAAVETTSGPTFAAMAKQVQSACLRLEVQDLRSQLEKTRQQLHETWQELEATRKDYWDSQGLLWQTRGELDRSHYARQALQQQIAGMESSKFWQLRNSWFELKNKLGIDTDMSPGIEEQKKEP</sequence>
<organism evidence="2 3">
    <name type="scientific">Gloeobacter violaceus (strain ATCC 29082 / PCC 7421)</name>
    <dbReference type="NCBI Taxonomy" id="251221"/>
    <lineage>
        <taxon>Bacteria</taxon>
        <taxon>Bacillati</taxon>
        <taxon>Cyanobacteriota</taxon>
        <taxon>Cyanophyceae</taxon>
        <taxon>Gloeobacterales</taxon>
        <taxon>Gloeobacteraceae</taxon>
        <taxon>Gloeobacter</taxon>
    </lineage>
</organism>
<gene>
    <name evidence="2" type="ordered locus">gll4300</name>
</gene>
<evidence type="ECO:0000313" key="2">
    <source>
        <dbReference type="EMBL" id="BAC92241.1"/>
    </source>
</evidence>
<dbReference type="InParanoid" id="Q7NDD5"/>
<dbReference type="PANTHER" id="PTHR12526">
    <property type="entry name" value="GLYCOSYLTRANSFERASE"/>
    <property type="match status" value="1"/>
</dbReference>
<dbReference type="eggNOG" id="COG0438">
    <property type="taxonomic scope" value="Bacteria"/>
</dbReference>
<dbReference type="Proteomes" id="UP000000557">
    <property type="component" value="Chromosome"/>
</dbReference>
<keyword evidence="1" id="KW-0175">Coiled coil</keyword>
<name>Q7NDD5_GLOVI</name>
<dbReference type="CAZy" id="GT4">
    <property type="family name" value="Glycosyltransferase Family 4"/>
</dbReference>
<reference evidence="2 3" key="2">
    <citation type="journal article" date="2003" name="DNA Res.">
        <title>Complete genome structure of Gloeobacter violaceus PCC 7421, a cyanobacterium that lacks thylakoids (supplement).</title>
        <authorList>
            <person name="Nakamura Y."/>
            <person name="Kaneko T."/>
            <person name="Sato S."/>
            <person name="Mimuro M."/>
            <person name="Miyashita H."/>
            <person name="Tsuchiya T."/>
            <person name="Sasamoto S."/>
            <person name="Watanabe A."/>
            <person name="Kawashima K."/>
            <person name="Kishida Y."/>
            <person name="Kiyokawa C."/>
            <person name="Kohara M."/>
            <person name="Matsumoto M."/>
            <person name="Matsuno A."/>
            <person name="Nakazaki N."/>
            <person name="Shimpo S."/>
            <person name="Takeuchi C."/>
            <person name="Yamada M."/>
            <person name="Tabata S."/>
        </authorList>
    </citation>
    <scope>NUCLEOTIDE SEQUENCE [LARGE SCALE GENOMIC DNA]</scope>
    <source>
        <strain evidence="3">ATCC 29082 / PCC 7421</strain>
    </source>
</reference>
<dbReference type="KEGG" id="gvi:gll4300"/>
<dbReference type="Pfam" id="PF13692">
    <property type="entry name" value="Glyco_trans_1_4"/>
    <property type="match status" value="1"/>
</dbReference>